<gene>
    <name evidence="2" type="ORF">EJP82_10715</name>
</gene>
<protein>
    <recommendedName>
        <fullName evidence="4">DUF2975 domain-containing protein</fullName>
    </recommendedName>
</protein>
<feature type="transmembrane region" description="Helical" evidence="1">
    <location>
        <begin position="12"/>
        <end position="34"/>
    </location>
</feature>
<dbReference type="RefSeq" id="WP_127192040.1">
    <property type="nucleotide sequence ID" value="NZ_RZNY01000007.1"/>
</dbReference>
<feature type="transmembrane region" description="Helical" evidence="1">
    <location>
        <begin position="126"/>
        <end position="144"/>
    </location>
</feature>
<keyword evidence="1" id="KW-0812">Transmembrane</keyword>
<keyword evidence="1" id="KW-0472">Membrane</keyword>
<feature type="transmembrane region" description="Helical" evidence="1">
    <location>
        <begin position="100"/>
        <end position="120"/>
    </location>
</feature>
<keyword evidence="1" id="KW-1133">Transmembrane helix</keyword>
<evidence type="ECO:0000313" key="2">
    <source>
        <dbReference type="EMBL" id="RUT46705.1"/>
    </source>
</evidence>
<name>A0A433Y9X2_9BACL</name>
<accession>A0A433Y9X2</accession>
<dbReference type="EMBL" id="RZNY01000007">
    <property type="protein sequence ID" value="RUT46705.1"/>
    <property type="molecule type" value="Genomic_DNA"/>
</dbReference>
<comment type="caution">
    <text evidence="2">The sequence shown here is derived from an EMBL/GenBank/DDBJ whole genome shotgun (WGS) entry which is preliminary data.</text>
</comment>
<organism evidence="2 3">
    <name type="scientific">Paenibacillus anaericanus</name>
    <dbReference type="NCBI Taxonomy" id="170367"/>
    <lineage>
        <taxon>Bacteria</taxon>
        <taxon>Bacillati</taxon>
        <taxon>Bacillota</taxon>
        <taxon>Bacilli</taxon>
        <taxon>Bacillales</taxon>
        <taxon>Paenibacillaceae</taxon>
        <taxon>Paenibacillus</taxon>
    </lineage>
</organism>
<evidence type="ECO:0000313" key="3">
    <source>
        <dbReference type="Proteomes" id="UP000279446"/>
    </source>
</evidence>
<dbReference type="Proteomes" id="UP000279446">
    <property type="component" value="Unassembled WGS sequence"/>
</dbReference>
<feature type="transmembrane region" description="Helical" evidence="1">
    <location>
        <begin position="56"/>
        <end position="80"/>
    </location>
</feature>
<dbReference type="OrthoDB" id="1909107at2"/>
<proteinExistence type="predicted"/>
<sequence length="168" mass="18487">MVAASKRTFTGWLLIALQAFLGIGAVVGGLFLVFDPSGNMMGMSIDLMKVTIFPDFLIPGIILLLALGVFPLIVMSALIIKWDWKIGEKLNVFKQLHWSWAFSLYIGFALIIWITVQVYIVSEISTIHIVYITLGLAIQAVTLLPSVSSYYTKSNSTLIHGGTKHVAN</sequence>
<evidence type="ECO:0008006" key="4">
    <source>
        <dbReference type="Google" id="ProtNLM"/>
    </source>
</evidence>
<keyword evidence="3" id="KW-1185">Reference proteome</keyword>
<reference evidence="2 3" key="1">
    <citation type="submission" date="2018-12" db="EMBL/GenBank/DDBJ databases">
        <authorList>
            <person name="Sun L."/>
            <person name="Chen Z."/>
        </authorList>
    </citation>
    <scope>NUCLEOTIDE SEQUENCE [LARGE SCALE GENOMIC DNA]</scope>
    <source>
        <strain evidence="2 3">DSM 15890</strain>
    </source>
</reference>
<dbReference type="AlphaFoldDB" id="A0A433Y9X2"/>
<evidence type="ECO:0000256" key="1">
    <source>
        <dbReference type="SAM" id="Phobius"/>
    </source>
</evidence>